<proteinExistence type="predicted"/>
<evidence type="ECO:0000313" key="3">
    <source>
        <dbReference type="Proteomes" id="UP001153365"/>
    </source>
</evidence>
<keyword evidence="1" id="KW-0479">Metal-binding</keyword>
<gene>
    <name evidence="2" type="ORF">PPACK8108_LOCUS5548</name>
</gene>
<evidence type="ECO:0000313" key="2">
    <source>
        <dbReference type="EMBL" id="CAH7670813.1"/>
    </source>
</evidence>
<keyword evidence="1" id="KW-0813">Transport</keyword>
<dbReference type="InterPro" id="IPR040156">
    <property type="entry name" value="ETF-QO"/>
</dbReference>
<sequence>MGYHILSGAMIETRALYKLLPDWNDWEAPLKQIATLNSLKFLTSNLAYPLSHPPQTKNAGKNYLISLSKFMRWLGVEIYPDFSGLKMIYNQDRTGINGVIKNNSDVDQRGKPKDNFEDWDGVWIKGLTPCQGLSWISDQEYHQPFCSQEGWRLSDLQLGSQRMKHHPIFKKVLEGGECIAYGTRLLNKGGYKLIPKLFYAGGTLVGCTAGFLNMPKINGTHTAMKSGMLAAKSTFEALRSSAREEDSKGHLIELEDYQKRLDNSWAIQELKLIKNLIPLFNSRFGLYSEILYPGHDSLTLRGRLPWTFKHYKQDFEAAKSVKDYKPLLIASQKNGGGGNYEVTKANICNMKQKVKAAVGSRAL</sequence>
<dbReference type="SUPFAM" id="SSF51905">
    <property type="entry name" value="FAD/NAD(P)-binding domain"/>
    <property type="match status" value="1"/>
</dbReference>
<protein>
    <recommendedName>
        <fullName evidence="1">Electron transfer flavoprotein-ubiquinone oxidoreductase</fullName>
        <shortName evidence="1">ETF-QO</shortName>
        <ecNumber evidence="1">1.5.5.1</ecNumber>
    </recommendedName>
</protein>
<keyword evidence="1" id="KW-0830">Ubiquinone</keyword>
<comment type="caution">
    <text evidence="2">The sequence shown here is derived from an EMBL/GenBank/DDBJ whole genome shotgun (WGS) entry which is preliminary data.</text>
</comment>
<evidence type="ECO:0000256" key="1">
    <source>
        <dbReference type="RuleBase" id="RU366068"/>
    </source>
</evidence>
<accession>A0AAV0APM9</accession>
<dbReference type="GO" id="GO:0005743">
    <property type="term" value="C:mitochondrial inner membrane"/>
    <property type="evidence" value="ECO:0007669"/>
    <property type="project" value="TreeGrafter"/>
</dbReference>
<keyword evidence="1" id="KW-0274">FAD</keyword>
<name>A0AAV0APM9_PHAPC</name>
<comment type="catalytic activity">
    <reaction evidence="1">
        <text>a ubiquinone + reduced [electron-transfer flavoprotein] = a ubiquinol + oxidized [electron-transfer flavoprotein] + H(+)</text>
        <dbReference type="Rhea" id="RHEA:24052"/>
        <dbReference type="Rhea" id="RHEA-COMP:9565"/>
        <dbReference type="Rhea" id="RHEA-COMP:9566"/>
        <dbReference type="Rhea" id="RHEA-COMP:10685"/>
        <dbReference type="Rhea" id="RHEA-COMP:10686"/>
        <dbReference type="ChEBI" id="CHEBI:15378"/>
        <dbReference type="ChEBI" id="CHEBI:16389"/>
        <dbReference type="ChEBI" id="CHEBI:17976"/>
        <dbReference type="ChEBI" id="CHEBI:57692"/>
        <dbReference type="ChEBI" id="CHEBI:58307"/>
        <dbReference type="EC" id="1.5.5.1"/>
    </reaction>
</comment>
<dbReference type="InterPro" id="IPR036188">
    <property type="entry name" value="FAD/NAD-bd_sf"/>
</dbReference>
<organism evidence="2 3">
    <name type="scientific">Phakopsora pachyrhizi</name>
    <name type="common">Asian soybean rust disease fungus</name>
    <dbReference type="NCBI Taxonomy" id="170000"/>
    <lineage>
        <taxon>Eukaryota</taxon>
        <taxon>Fungi</taxon>
        <taxon>Dikarya</taxon>
        <taxon>Basidiomycota</taxon>
        <taxon>Pucciniomycotina</taxon>
        <taxon>Pucciniomycetes</taxon>
        <taxon>Pucciniales</taxon>
        <taxon>Phakopsoraceae</taxon>
        <taxon>Phakopsora</taxon>
    </lineage>
</organism>
<dbReference type="PANTHER" id="PTHR10617:SF107">
    <property type="entry name" value="ELECTRON TRANSFER FLAVOPROTEIN-UBIQUINONE OXIDOREDUCTASE, MITOCHONDRIAL"/>
    <property type="match status" value="1"/>
</dbReference>
<dbReference type="EC" id="1.5.5.1" evidence="1"/>
<reference evidence="2" key="1">
    <citation type="submission" date="2022-06" db="EMBL/GenBank/DDBJ databases">
        <authorList>
            <consortium name="SYNGENTA / RWTH Aachen University"/>
        </authorList>
    </citation>
    <scope>NUCLEOTIDE SEQUENCE</scope>
</reference>
<dbReference type="GO" id="GO:0004174">
    <property type="term" value="F:electron-transferring-flavoprotein dehydrogenase activity"/>
    <property type="evidence" value="ECO:0007669"/>
    <property type="project" value="UniProtKB-UniRule"/>
</dbReference>
<keyword evidence="1" id="KW-0560">Oxidoreductase</keyword>
<dbReference type="Gene3D" id="3.50.50.60">
    <property type="entry name" value="FAD/NAD(P)-binding domain"/>
    <property type="match status" value="2"/>
</dbReference>
<keyword evidence="3" id="KW-1185">Reference proteome</keyword>
<keyword evidence="1" id="KW-0285">Flavoprotein</keyword>
<dbReference type="GO" id="GO:0046872">
    <property type="term" value="F:metal ion binding"/>
    <property type="evidence" value="ECO:0007669"/>
    <property type="project" value="UniProtKB-KW"/>
</dbReference>
<keyword evidence="1" id="KW-0411">Iron-sulfur</keyword>
<dbReference type="GO" id="GO:0051539">
    <property type="term" value="F:4 iron, 4 sulfur cluster binding"/>
    <property type="evidence" value="ECO:0007669"/>
    <property type="project" value="UniProtKB-UniRule"/>
</dbReference>
<keyword evidence="1" id="KW-0249">Electron transport</keyword>
<dbReference type="PANTHER" id="PTHR10617">
    <property type="entry name" value="ELECTRON TRANSFER FLAVOPROTEIN-UBIQUINONE OXIDOREDUCTASE"/>
    <property type="match status" value="1"/>
</dbReference>
<dbReference type="EMBL" id="CALTRL010001068">
    <property type="protein sequence ID" value="CAH7670813.1"/>
    <property type="molecule type" value="Genomic_DNA"/>
</dbReference>
<comment type="function">
    <text evidence="1">Accepts electrons from ETF and reduces ubiquinone.</text>
</comment>
<dbReference type="Proteomes" id="UP001153365">
    <property type="component" value="Unassembled WGS sequence"/>
</dbReference>
<comment type="cofactor">
    <cofactor evidence="1">
        <name>FAD</name>
        <dbReference type="ChEBI" id="CHEBI:57692"/>
    </cofactor>
</comment>
<keyword evidence="1" id="KW-0408">Iron</keyword>
<comment type="cofactor">
    <cofactor evidence="1">
        <name>[4Fe-4S] cluster</name>
        <dbReference type="ChEBI" id="CHEBI:49883"/>
    </cofactor>
    <text evidence="1">Binds 1 [4Fe-4S] cluster.</text>
</comment>
<dbReference type="AlphaFoldDB" id="A0AAV0APM9"/>